<keyword evidence="5 8" id="KW-0378">Hydrolase</keyword>
<comment type="similarity">
    <text evidence="1 8">Belongs to the tannase family.</text>
</comment>
<dbReference type="Gene3D" id="3.40.50.1820">
    <property type="entry name" value="alpha/beta hydrolase"/>
    <property type="match status" value="1"/>
</dbReference>
<organism evidence="9 10">
    <name type="scientific">Penicillium olsonii</name>
    <dbReference type="NCBI Taxonomy" id="99116"/>
    <lineage>
        <taxon>Eukaryota</taxon>
        <taxon>Fungi</taxon>
        <taxon>Dikarya</taxon>
        <taxon>Ascomycota</taxon>
        <taxon>Pezizomycotina</taxon>
        <taxon>Eurotiomycetes</taxon>
        <taxon>Eurotiomycetidae</taxon>
        <taxon>Eurotiales</taxon>
        <taxon>Aspergillaceae</taxon>
        <taxon>Penicillium</taxon>
    </lineage>
</organism>
<gene>
    <name evidence="9" type="ORF">POLS_LOCUS4183</name>
</gene>
<keyword evidence="4" id="KW-0732">Signal</keyword>
<reference evidence="9" key="1">
    <citation type="submission" date="2021-07" db="EMBL/GenBank/DDBJ databases">
        <authorList>
            <person name="Branca A.L. A."/>
        </authorList>
    </citation>
    <scope>NUCLEOTIDE SEQUENCE</scope>
</reference>
<evidence type="ECO:0000313" key="9">
    <source>
        <dbReference type="EMBL" id="CAG8083569.1"/>
    </source>
</evidence>
<keyword evidence="10" id="KW-1185">Reference proteome</keyword>
<dbReference type="GO" id="GO:0072330">
    <property type="term" value="P:monocarboxylic acid biosynthetic process"/>
    <property type="evidence" value="ECO:0007669"/>
    <property type="project" value="UniProtKB-ARBA"/>
</dbReference>
<dbReference type="PANTHER" id="PTHR33938">
    <property type="entry name" value="FERULOYL ESTERASE B-RELATED"/>
    <property type="match status" value="1"/>
</dbReference>
<evidence type="ECO:0000256" key="6">
    <source>
        <dbReference type="ARBA" id="ARBA00022837"/>
    </source>
</evidence>
<dbReference type="GO" id="GO:0017000">
    <property type="term" value="P:antibiotic biosynthetic process"/>
    <property type="evidence" value="ECO:0007669"/>
    <property type="project" value="UniProtKB-ARBA"/>
</dbReference>
<dbReference type="OrthoDB" id="3039123at2759"/>
<dbReference type="Proteomes" id="UP001153618">
    <property type="component" value="Unassembled WGS sequence"/>
</dbReference>
<protein>
    <recommendedName>
        <fullName evidence="8">Carboxylic ester hydrolase</fullName>
        <ecNumber evidence="8">3.1.1.-</ecNumber>
    </recommendedName>
</protein>
<evidence type="ECO:0000313" key="10">
    <source>
        <dbReference type="Proteomes" id="UP001153618"/>
    </source>
</evidence>
<evidence type="ECO:0000256" key="7">
    <source>
        <dbReference type="ARBA" id="ARBA00023157"/>
    </source>
</evidence>
<evidence type="ECO:0000256" key="4">
    <source>
        <dbReference type="ARBA" id="ARBA00022729"/>
    </source>
</evidence>
<comment type="caution">
    <text evidence="9">The sequence shown here is derived from an EMBL/GenBank/DDBJ whole genome shotgun (WGS) entry which is preliminary data.</text>
</comment>
<dbReference type="EC" id="3.1.1.-" evidence="8"/>
<keyword evidence="6" id="KW-0106">Calcium</keyword>
<dbReference type="InterPro" id="IPR029058">
    <property type="entry name" value="AB_hydrolase_fold"/>
</dbReference>
<evidence type="ECO:0000256" key="1">
    <source>
        <dbReference type="ARBA" id="ARBA00006249"/>
    </source>
</evidence>
<accession>A0A9W4HQ14</accession>
<dbReference type="Pfam" id="PF07519">
    <property type="entry name" value="Tannase"/>
    <property type="match status" value="1"/>
</dbReference>
<dbReference type="GO" id="GO:0046872">
    <property type="term" value="F:metal ion binding"/>
    <property type="evidence" value="ECO:0007669"/>
    <property type="project" value="UniProtKB-KW"/>
</dbReference>
<keyword evidence="7" id="KW-1015">Disulfide bond</keyword>
<dbReference type="PANTHER" id="PTHR33938:SF13">
    <property type="entry name" value="CARBOXYLIC ESTER HYDROLASE"/>
    <property type="match status" value="1"/>
</dbReference>
<keyword evidence="3" id="KW-0479">Metal-binding</keyword>
<evidence type="ECO:0000256" key="3">
    <source>
        <dbReference type="ARBA" id="ARBA00022723"/>
    </source>
</evidence>
<dbReference type="EMBL" id="CAJVOS010000020">
    <property type="protein sequence ID" value="CAG8083569.1"/>
    <property type="molecule type" value="Genomic_DNA"/>
</dbReference>
<sequence length="525" mass="57113">MFGTNVTACSPTAISTPSVFGAEVLSLSADWVQNYTLNVPASFNYNHGDVDVQNAEFCNVTITYTHPGHDDRITVETWLPRKWNQRLQATGGGGWSAGRFVLSEFFMSGAIGEGYAATTTDAGLGDAGSPESWAQTSPGNVNLYNLQNLGYVSLNDQAIIGKSLIKSFYGQDPQYSYWSGCSQGGRQGMMLAQRYPTAYDGIAASAPALSWTELTPSVFYPLLVSGWAGASSQPLACELDFISKKAISKCDHLDGVVDGLISDDSMCDFDASSVVNSTFYCSSTQKKMRVSKTAALVANAAWDGPRTANGEFLWHGYTRGADISAFGSTPGQNSSGADLWFRLFVAKNKAFNIQNATHEEYDQLFRLGAQEYSDLMTADNPDLSEFKKAGGKLISYHGMADESIPTKSTEYYYRAVSNKMHDVQDFFRYFEAPGLGHCSGGVGGQPLTTFDALRHWVEDGKVPETLPVNYNTTSGIKSSRILCPYPAKAVHQGGSVFDAKSFKCVSKNATSNHGRKITHQRRFLK</sequence>
<dbReference type="GO" id="GO:0030600">
    <property type="term" value="F:feruloyl esterase activity"/>
    <property type="evidence" value="ECO:0007669"/>
    <property type="project" value="UniProtKB-ARBA"/>
</dbReference>
<name>A0A9W4HQ14_PENOL</name>
<dbReference type="AlphaFoldDB" id="A0A9W4HQ14"/>
<evidence type="ECO:0000256" key="8">
    <source>
        <dbReference type="RuleBase" id="RU361238"/>
    </source>
</evidence>
<dbReference type="InterPro" id="IPR011118">
    <property type="entry name" value="Tannase/feruloyl_esterase"/>
</dbReference>
<keyword evidence="2" id="KW-0719">Serine esterase</keyword>
<evidence type="ECO:0000256" key="2">
    <source>
        <dbReference type="ARBA" id="ARBA00022487"/>
    </source>
</evidence>
<dbReference type="SUPFAM" id="SSF53474">
    <property type="entry name" value="alpha/beta-Hydrolases"/>
    <property type="match status" value="1"/>
</dbReference>
<evidence type="ECO:0000256" key="5">
    <source>
        <dbReference type="ARBA" id="ARBA00022801"/>
    </source>
</evidence>
<proteinExistence type="inferred from homology"/>